<keyword evidence="5" id="KW-0067">ATP-binding</keyword>
<dbReference type="WBParaSite" id="TTAC_0000385601-mRNA-1">
    <property type="protein sequence ID" value="TTAC_0000385601-mRNA-1"/>
    <property type="gene ID" value="TTAC_0000385601"/>
</dbReference>
<feature type="transmembrane region" description="Helical" evidence="8">
    <location>
        <begin position="623"/>
        <end position="641"/>
    </location>
</feature>
<feature type="transmembrane region" description="Helical" evidence="8">
    <location>
        <begin position="460"/>
        <end position="479"/>
    </location>
</feature>
<evidence type="ECO:0000313" key="13">
    <source>
        <dbReference type="WBParaSite" id="TTAC_0000385601-mRNA-1"/>
    </source>
</evidence>
<dbReference type="InterPro" id="IPR003439">
    <property type="entry name" value="ABC_transporter-like_ATP-bd"/>
</dbReference>
<dbReference type="SUPFAM" id="SSF52540">
    <property type="entry name" value="P-loop containing nucleoside triphosphate hydrolases"/>
    <property type="match status" value="1"/>
</dbReference>
<name>A0A0R3WSW6_HYDTA</name>
<accession>A0A0R3WSW6</accession>
<sequence length="642" mass="70498">MLHAMTTVKLACWEHLIRRKILNARHSELNALRGQKLLDAVCVFLWAACPALLAGSTFATFAALGNVLAPANIFTSLALFNILIVPMNALPWVLNGVVEAWISAGRICQLFDSNDVAVYSINPAFNTDDNLRERSLIHGRSDLVLNSPFFYWESVESPALTDINVTISTVSCVNFFVSRTKIQGQLIGVIGPIASGKSSFLLALMGELQTPVPQSVPAQLRFAYVGSTPWLQKGSIRANILFGEPLESNWLAVVIDACGLSEDLAEMPKGLDTEVGESGSQLSGGQKARVTLARAVYQRADVYLFDDPLASLDTHVAHSIIQKCIGKRGILADKTRIFATHESGWLFNETDKSLGGPADRVITLSKGRIVHQWSSQNGSNWTISNDTAYLISNDHVSSIPFPSCVDTIENRSDRTSLLSSSPEDVNNQVVDSAEDDGSTDWEKFAFGSIALQVYRSYARALGFCLALWVLISLTLMQASRNAQDYWLSYWMEASEANVTTPSVKYGSYFSLLFCQSYLNLFAKPTTANSTAFYFTVYGGIIGANLIFTMFRAVLFAFAGLQAAATIHQQMLDAVLQSDCSTCLRFQYPLHKQGEMHFFETTPLGLILNRFSSDVGIIDDSLPFLLNILLAILFSLLGYLVVT</sequence>
<gene>
    <name evidence="11" type="ORF">TTAC_LOCUS3840</name>
</gene>
<dbReference type="GO" id="GO:0140359">
    <property type="term" value="F:ABC-type transporter activity"/>
    <property type="evidence" value="ECO:0007669"/>
    <property type="project" value="InterPro"/>
</dbReference>
<evidence type="ECO:0000256" key="5">
    <source>
        <dbReference type="ARBA" id="ARBA00022840"/>
    </source>
</evidence>
<dbReference type="PANTHER" id="PTHR24223">
    <property type="entry name" value="ATP-BINDING CASSETTE SUB-FAMILY C"/>
    <property type="match status" value="1"/>
</dbReference>
<dbReference type="SMART" id="SM00382">
    <property type="entry name" value="AAA"/>
    <property type="match status" value="1"/>
</dbReference>
<dbReference type="Pfam" id="PF00005">
    <property type="entry name" value="ABC_tran"/>
    <property type="match status" value="1"/>
</dbReference>
<comment type="subcellular location">
    <subcellularLocation>
        <location evidence="1">Membrane</location>
    </subcellularLocation>
</comment>
<evidence type="ECO:0000256" key="8">
    <source>
        <dbReference type="SAM" id="Phobius"/>
    </source>
</evidence>
<feature type="transmembrane region" description="Helical" evidence="8">
    <location>
        <begin position="534"/>
        <end position="560"/>
    </location>
</feature>
<feature type="domain" description="ABC transporter" evidence="9">
    <location>
        <begin position="158"/>
        <end position="391"/>
    </location>
</feature>
<dbReference type="Gene3D" id="1.20.1560.10">
    <property type="entry name" value="ABC transporter type 1, transmembrane domain"/>
    <property type="match status" value="2"/>
</dbReference>
<dbReference type="PANTHER" id="PTHR24223:SF330">
    <property type="entry name" value="ATP-BINDING CASSETTE SUB-FAMILY C MEMBER 10"/>
    <property type="match status" value="1"/>
</dbReference>
<dbReference type="InterPro" id="IPR011527">
    <property type="entry name" value="ABC1_TM_dom"/>
</dbReference>
<dbReference type="EMBL" id="UYWX01003133">
    <property type="protein sequence ID" value="VDM23526.1"/>
    <property type="molecule type" value="Genomic_DNA"/>
</dbReference>
<evidence type="ECO:0000259" key="10">
    <source>
        <dbReference type="PROSITE" id="PS50929"/>
    </source>
</evidence>
<dbReference type="PROSITE" id="PS00211">
    <property type="entry name" value="ABC_TRANSPORTER_1"/>
    <property type="match status" value="1"/>
</dbReference>
<evidence type="ECO:0000256" key="2">
    <source>
        <dbReference type="ARBA" id="ARBA00022448"/>
    </source>
</evidence>
<dbReference type="CDD" id="cd03250">
    <property type="entry name" value="ABCC_MRP_domain1"/>
    <property type="match status" value="1"/>
</dbReference>
<dbReference type="InterPro" id="IPR050173">
    <property type="entry name" value="ABC_transporter_C-like"/>
</dbReference>
<dbReference type="InterPro" id="IPR003593">
    <property type="entry name" value="AAA+_ATPase"/>
</dbReference>
<reference evidence="13" key="1">
    <citation type="submission" date="2017-02" db="UniProtKB">
        <authorList>
            <consortium name="WormBaseParasite"/>
        </authorList>
    </citation>
    <scope>IDENTIFICATION</scope>
</reference>
<evidence type="ECO:0000256" key="4">
    <source>
        <dbReference type="ARBA" id="ARBA00022741"/>
    </source>
</evidence>
<dbReference type="PROSITE" id="PS50893">
    <property type="entry name" value="ABC_TRANSPORTER_2"/>
    <property type="match status" value="1"/>
</dbReference>
<keyword evidence="2" id="KW-0813">Transport</keyword>
<keyword evidence="3 8" id="KW-0812">Transmembrane</keyword>
<keyword evidence="6 8" id="KW-1133">Transmembrane helix</keyword>
<dbReference type="GO" id="GO:0016020">
    <property type="term" value="C:membrane"/>
    <property type="evidence" value="ECO:0007669"/>
    <property type="project" value="UniProtKB-SubCell"/>
</dbReference>
<dbReference type="InterPro" id="IPR027417">
    <property type="entry name" value="P-loop_NTPase"/>
</dbReference>
<feature type="transmembrane region" description="Helical" evidence="8">
    <location>
        <begin position="67"/>
        <end position="85"/>
    </location>
</feature>
<feature type="domain" description="ABC transmembrane type-1" evidence="10">
    <location>
        <begin position="467"/>
        <end position="642"/>
    </location>
</feature>
<evidence type="ECO:0000313" key="11">
    <source>
        <dbReference type="EMBL" id="VDM23526.1"/>
    </source>
</evidence>
<proteinExistence type="predicted"/>
<evidence type="ECO:0000256" key="1">
    <source>
        <dbReference type="ARBA" id="ARBA00004370"/>
    </source>
</evidence>
<dbReference type="Gene3D" id="3.40.50.300">
    <property type="entry name" value="P-loop containing nucleotide triphosphate hydrolases"/>
    <property type="match status" value="1"/>
</dbReference>
<feature type="transmembrane region" description="Helical" evidence="8">
    <location>
        <begin position="37"/>
        <end position="61"/>
    </location>
</feature>
<evidence type="ECO:0000256" key="7">
    <source>
        <dbReference type="ARBA" id="ARBA00023136"/>
    </source>
</evidence>
<keyword evidence="4" id="KW-0547">Nucleotide-binding</keyword>
<evidence type="ECO:0000256" key="3">
    <source>
        <dbReference type="ARBA" id="ARBA00022692"/>
    </source>
</evidence>
<evidence type="ECO:0000259" key="9">
    <source>
        <dbReference type="PROSITE" id="PS50893"/>
    </source>
</evidence>
<reference evidence="11 12" key="2">
    <citation type="submission" date="2018-11" db="EMBL/GenBank/DDBJ databases">
        <authorList>
            <consortium name="Pathogen Informatics"/>
        </authorList>
    </citation>
    <scope>NUCLEOTIDE SEQUENCE [LARGE SCALE GENOMIC DNA]</scope>
</reference>
<evidence type="ECO:0000313" key="12">
    <source>
        <dbReference type="Proteomes" id="UP000274429"/>
    </source>
</evidence>
<dbReference type="GO" id="GO:0005524">
    <property type="term" value="F:ATP binding"/>
    <property type="evidence" value="ECO:0007669"/>
    <property type="project" value="UniProtKB-KW"/>
</dbReference>
<feature type="transmembrane region" description="Helical" evidence="8">
    <location>
        <begin position="505"/>
        <end position="522"/>
    </location>
</feature>
<dbReference type="AlphaFoldDB" id="A0A0R3WSW6"/>
<evidence type="ECO:0000256" key="6">
    <source>
        <dbReference type="ARBA" id="ARBA00022989"/>
    </source>
</evidence>
<keyword evidence="12" id="KW-1185">Reference proteome</keyword>
<dbReference type="STRING" id="6205.A0A0R3WSW6"/>
<dbReference type="Proteomes" id="UP000274429">
    <property type="component" value="Unassembled WGS sequence"/>
</dbReference>
<dbReference type="InterPro" id="IPR017871">
    <property type="entry name" value="ABC_transporter-like_CS"/>
</dbReference>
<keyword evidence="7 8" id="KW-0472">Membrane</keyword>
<dbReference type="SUPFAM" id="SSF90123">
    <property type="entry name" value="ABC transporter transmembrane region"/>
    <property type="match status" value="2"/>
</dbReference>
<dbReference type="OrthoDB" id="6500128at2759"/>
<protein>
    <submittedName>
        <fullName evidence="13">ABC transporter domain-containing protein</fullName>
    </submittedName>
</protein>
<dbReference type="PROSITE" id="PS50929">
    <property type="entry name" value="ABC_TM1F"/>
    <property type="match status" value="2"/>
</dbReference>
<feature type="domain" description="ABC transmembrane type-1" evidence="10">
    <location>
        <begin position="1"/>
        <end position="99"/>
    </location>
</feature>
<organism evidence="13">
    <name type="scientific">Hydatigena taeniaeformis</name>
    <name type="common">Feline tapeworm</name>
    <name type="synonym">Taenia taeniaeformis</name>
    <dbReference type="NCBI Taxonomy" id="6205"/>
    <lineage>
        <taxon>Eukaryota</taxon>
        <taxon>Metazoa</taxon>
        <taxon>Spiralia</taxon>
        <taxon>Lophotrochozoa</taxon>
        <taxon>Platyhelminthes</taxon>
        <taxon>Cestoda</taxon>
        <taxon>Eucestoda</taxon>
        <taxon>Cyclophyllidea</taxon>
        <taxon>Taeniidae</taxon>
        <taxon>Hydatigera</taxon>
    </lineage>
</organism>
<dbReference type="GO" id="GO:0016887">
    <property type="term" value="F:ATP hydrolysis activity"/>
    <property type="evidence" value="ECO:0007669"/>
    <property type="project" value="InterPro"/>
</dbReference>
<dbReference type="InterPro" id="IPR036640">
    <property type="entry name" value="ABC1_TM_sf"/>
</dbReference>
<dbReference type="Pfam" id="PF00664">
    <property type="entry name" value="ABC_membrane"/>
    <property type="match status" value="2"/>
</dbReference>